<keyword evidence="4 6" id="KW-1133">Transmembrane helix</keyword>
<keyword evidence="2" id="KW-1003">Cell membrane</keyword>
<dbReference type="EMBL" id="FNRA01000008">
    <property type="protein sequence ID" value="SEA99445.1"/>
    <property type="molecule type" value="Genomic_DNA"/>
</dbReference>
<dbReference type="GO" id="GO:0005886">
    <property type="term" value="C:plasma membrane"/>
    <property type="evidence" value="ECO:0007669"/>
    <property type="project" value="UniProtKB-SubCell"/>
</dbReference>
<dbReference type="AlphaFoldDB" id="A0A1H4FQ90"/>
<feature type="transmembrane region" description="Helical" evidence="6">
    <location>
        <begin position="353"/>
        <end position="374"/>
    </location>
</feature>
<name>A0A1H4FQ90_9SPHI</name>
<dbReference type="OrthoDB" id="9815702at2"/>
<dbReference type="CDD" id="cd13128">
    <property type="entry name" value="MATE_Wzx_like"/>
    <property type="match status" value="1"/>
</dbReference>
<feature type="transmembrane region" description="Helical" evidence="6">
    <location>
        <begin position="380"/>
        <end position="398"/>
    </location>
</feature>
<evidence type="ECO:0000256" key="6">
    <source>
        <dbReference type="SAM" id="Phobius"/>
    </source>
</evidence>
<dbReference type="InterPro" id="IPR002797">
    <property type="entry name" value="Polysacc_synth"/>
</dbReference>
<comment type="subcellular location">
    <subcellularLocation>
        <location evidence="1">Cell membrane</location>
        <topology evidence="1">Multi-pass membrane protein</topology>
    </subcellularLocation>
</comment>
<feature type="transmembrane region" description="Helical" evidence="6">
    <location>
        <begin position="112"/>
        <end position="131"/>
    </location>
</feature>
<feature type="transmembrane region" description="Helical" evidence="6">
    <location>
        <begin position="38"/>
        <end position="60"/>
    </location>
</feature>
<organism evidence="7 8">
    <name type="scientific">Pedobacter hartonius</name>
    <dbReference type="NCBI Taxonomy" id="425514"/>
    <lineage>
        <taxon>Bacteria</taxon>
        <taxon>Pseudomonadati</taxon>
        <taxon>Bacteroidota</taxon>
        <taxon>Sphingobacteriia</taxon>
        <taxon>Sphingobacteriales</taxon>
        <taxon>Sphingobacteriaceae</taxon>
        <taxon>Pedobacter</taxon>
    </lineage>
</organism>
<feature type="transmembrane region" description="Helical" evidence="6">
    <location>
        <begin position="140"/>
        <end position="159"/>
    </location>
</feature>
<keyword evidence="8" id="KW-1185">Reference proteome</keyword>
<feature type="transmembrane region" description="Helical" evidence="6">
    <location>
        <begin position="284"/>
        <end position="304"/>
    </location>
</feature>
<evidence type="ECO:0000256" key="3">
    <source>
        <dbReference type="ARBA" id="ARBA00022692"/>
    </source>
</evidence>
<feature type="transmembrane region" description="Helical" evidence="6">
    <location>
        <begin position="410"/>
        <end position="427"/>
    </location>
</feature>
<evidence type="ECO:0000256" key="4">
    <source>
        <dbReference type="ARBA" id="ARBA00022989"/>
    </source>
</evidence>
<evidence type="ECO:0000313" key="7">
    <source>
        <dbReference type="EMBL" id="SEA99445.1"/>
    </source>
</evidence>
<dbReference type="Proteomes" id="UP000198850">
    <property type="component" value="Unassembled WGS sequence"/>
</dbReference>
<dbReference type="PANTHER" id="PTHR30250:SF11">
    <property type="entry name" value="O-ANTIGEN TRANSPORTER-RELATED"/>
    <property type="match status" value="1"/>
</dbReference>
<evidence type="ECO:0000256" key="5">
    <source>
        <dbReference type="ARBA" id="ARBA00023136"/>
    </source>
</evidence>
<proteinExistence type="predicted"/>
<keyword evidence="5 6" id="KW-0472">Membrane</keyword>
<feature type="transmembrane region" description="Helical" evidence="6">
    <location>
        <begin position="433"/>
        <end position="453"/>
    </location>
</feature>
<dbReference type="Pfam" id="PF01943">
    <property type="entry name" value="Polysacc_synt"/>
    <property type="match status" value="1"/>
</dbReference>
<dbReference type="PANTHER" id="PTHR30250">
    <property type="entry name" value="PST FAMILY PREDICTED COLANIC ACID TRANSPORTER"/>
    <property type="match status" value="1"/>
</dbReference>
<feature type="transmembrane region" description="Helical" evidence="6">
    <location>
        <begin position="237"/>
        <end position="263"/>
    </location>
</feature>
<feature type="transmembrane region" description="Helical" evidence="6">
    <location>
        <begin position="7"/>
        <end position="26"/>
    </location>
</feature>
<gene>
    <name evidence="7" type="ORF">SAMN05443550_10863</name>
</gene>
<accession>A0A1H4FQ90</accession>
<evidence type="ECO:0000256" key="2">
    <source>
        <dbReference type="ARBA" id="ARBA00022475"/>
    </source>
</evidence>
<keyword evidence="3 6" id="KW-0812">Transmembrane</keyword>
<dbReference type="RefSeq" id="WP_090557864.1">
    <property type="nucleotide sequence ID" value="NZ_FNRA01000008.1"/>
</dbReference>
<evidence type="ECO:0000313" key="8">
    <source>
        <dbReference type="Proteomes" id="UP000198850"/>
    </source>
</evidence>
<evidence type="ECO:0000256" key="1">
    <source>
        <dbReference type="ARBA" id="ARBA00004651"/>
    </source>
</evidence>
<dbReference type="STRING" id="425514.SAMN05443550_10863"/>
<feature type="transmembrane region" description="Helical" evidence="6">
    <location>
        <begin position="207"/>
        <end position="231"/>
    </location>
</feature>
<sequence>MAKNYFYNLLLTLANLLFPILSFPYVSRVLGPEGIGKVQFIFSFSQYFALVASIGIPVYGMQQVAKHRHDLEARSKVFSELIAIYLLSTVCLFLLYLSVIFAFPYFHADMNIYLAASLMVLLGFSYIDWLFTGMEEFKSIAIRAVLFKIIGLGLLYSFVGERSDFRIYLYIMMFSFLGNNILSFFLIRGKVRPIFSGLQLKQHLMPLFFILGTSLASSMYTDMDTVLLGFLSNDKTVGLYTAAVKLSKITIPFVTSMTVILMPKVSNDFAERNLAEVQKNIDQTFRFLIFFAVPMAFGLALLAPEFLALFSGNEFLPASNSMRLLSLLPLIVGFGHFFLYMVLVPAGRNKEMFFCVVGGVIVSLVLNVLLIPHFQEVGSSIANVCAEIVVTLLYVYFIKQYFSFTYEWSLLVKAILSSLIFIPLIWLTRGMALSLTCTLLISISGCSVTYLGFQWVVFRNNFLSDILEFMRLKFNIGAKP</sequence>
<protein>
    <submittedName>
        <fullName evidence="7">Membrane protein involved in the export of O-antigen and teichoic acid</fullName>
    </submittedName>
</protein>
<reference evidence="7 8" key="1">
    <citation type="submission" date="2016-10" db="EMBL/GenBank/DDBJ databases">
        <authorList>
            <person name="de Groot N.N."/>
        </authorList>
    </citation>
    <scope>NUCLEOTIDE SEQUENCE [LARGE SCALE GENOMIC DNA]</scope>
    <source>
        <strain evidence="7 8">DSM 19033</strain>
    </source>
</reference>
<feature type="transmembrane region" description="Helical" evidence="6">
    <location>
        <begin position="165"/>
        <end position="187"/>
    </location>
</feature>
<feature type="transmembrane region" description="Helical" evidence="6">
    <location>
        <begin position="324"/>
        <end position="346"/>
    </location>
</feature>
<feature type="transmembrane region" description="Helical" evidence="6">
    <location>
        <begin position="81"/>
        <end position="106"/>
    </location>
</feature>
<dbReference type="InterPro" id="IPR050833">
    <property type="entry name" value="Poly_Biosynth_Transport"/>
</dbReference>